<feature type="domain" description="SAC3/GANP/THP3 conserved" evidence="1">
    <location>
        <begin position="15"/>
        <end position="138"/>
    </location>
</feature>
<dbReference type="Pfam" id="PF03399">
    <property type="entry name" value="SAC3_GANP"/>
    <property type="match status" value="1"/>
</dbReference>
<reference evidence="3" key="1">
    <citation type="submission" date="2014-03" db="EMBL/GenBank/DDBJ databases">
        <authorList>
            <person name="Aksoy S."/>
            <person name="Warren W."/>
            <person name="Wilson R.K."/>
        </authorList>
    </citation>
    <scope>NUCLEOTIDE SEQUENCE [LARGE SCALE GENOMIC DNA]</scope>
    <source>
        <strain evidence="3">IAEA</strain>
    </source>
</reference>
<dbReference type="InterPro" id="IPR045107">
    <property type="entry name" value="SAC3/GANP/THP3"/>
</dbReference>
<dbReference type="GO" id="GO:0005737">
    <property type="term" value="C:cytoplasm"/>
    <property type="evidence" value="ECO:0007669"/>
    <property type="project" value="TreeGrafter"/>
</dbReference>
<name>A0A1A9W0N9_9MUSC</name>
<evidence type="ECO:0000313" key="3">
    <source>
        <dbReference type="Proteomes" id="UP000091820"/>
    </source>
</evidence>
<dbReference type="Gene3D" id="1.25.40.990">
    <property type="match status" value="1"/>
</dbReference>
<dbReference type="PANTHER" id="PTHR12436:SF3">
    <property type="entry name" value="GERMINAL-CENTER ASSOCIATED NUCLEAR PROTEIN"/>
    <property type="match status" value="1"/>
</dbReference>
<dbReference type="VEuPathDB" id="VectorBase:GBRI002133"/>
<dbReference type="PANTHER" id="PTHR12436">
    <property type="entry name" value="80 KDA MCM3-ASSOCIATED PROTEIN"/>
    <property type="match status" value="1"/>
</dbReference>
<dbReference type="Proteomes" id="UP000091820">
    <property type="component" value="Unassembled WGS sequence"/>
</dbReference>
<dbReference type="GO" id="GO:0006406">
    <property type="term" value="P:mRNA export from nucleus"/>
    <property type="evidence" value="ECO:0007669"/>
    <property type="project" value="TreeGrafter"/>
</dbReference>
<accession>A0A1A9W0N9</accession>
<dbReference type="GO" id="GO:0070390">
    <property type="term" value="C:transcription export complex 2"/>
    <property type="evidence" value="ECO:0007669"/>
    <property type="project" value="TreeGrafter"/>
</dbReference>
<dbReference type="AlphaFoldDB" id="A0A1A9W0N9"/>
<dbReference type="STRING" id="37001.A0A1A9W0N9"/>
<proteinExistence type="predicted"/>
<evidence type="ECO:0000259" key="1">
    <source>
        <dbReference type="Pfam" id="PF03399"/>
    </source>
</evidence>
<evidence type="ECO:0000313" key="2">
    <source>
        <dbReference type="EnsemblMetazoa" id="GBRI002133-PA"/>
    </source>
</evidence>
<dbReference type="EnsemblMetazoa" id="GBRI002133-RA">
    <property type="protein sequence ID" value="GBRI002133-PA"/>
    <property type="gene ID" value="GBRI002133"/>
</dbReference>
<reference evidence="2" key="2">
    <citation type="submission" date="2020-05" db="UniProtKB">
        <authorList>
            <consortium name="EnsemblMetazoa"/>
        </authorList>
    </citation>
    <scope>IDENTIFICATION</scope>
    <source>
        <strain evidence="2">IAEA</strain>
    </source>
</reference>
<organism evidence="2 3">
    <name type="scientific">Glossina brevipalpis</name>
    <dbReference type="NCBI Taxonomy" id="37001"/>
    <lineage>
        <taxon>Eukaryota</taxon>
        <taxon>Metazoa</taxon>
        <taxon>Ecdysozoa</taxon>
        <taxon>Arthropoda</taxon>
        <taxon>Hexapoda</taxon>
        <taxon>Insecta</taxon>
        <taxon>Pterygota</taxon>
        <taxon>Neoptera</taxon>
        <taxon>Endopterygota</taxon>
        <taxon>Diptera</taxon>
        <taxon>Brachycera</taxon>
        <taxon>Muscomorpha</taxon>
        <taxon>Hippoboscoidea</taxon>
        <taxon>Glossinidae</taxon>
        <taxon>Glossina</taxon>
    </lineage>
</organism>
<keyword evidence="3" id="KW-1185">Reference proteome</keyword>
<dbReference type="InterPro" id="IPR005062">
    <property type="entry name" value="SAC3/GANP/THP3_conserved"/>
</dbReference>
<protein>
    <recommendedName>
        <fullName evidence="1">SAC3/GANP/THP3 conserved domain-containing protein</fullName>
    </recommendedName>
</protein>
<sequence length="345" mass="40321">MLNVLNEYLGLVQHGFPFVRDRTRSIRKDIIQQEICCLEAVELMEECVRLLIYCAVRFVAEDTSTFDKKTNAENRIKCLQTLKYMYRDLCLKGIQCPREAEIRSHVIKLNLADSNFLWDLRQMPKHIQKATEKKIRLPSVVLSKMIIIVRLLSWYLNKLRYRIMDVVIKSHKSHNDIDEFIEEVVTRTLTPPKGRKHKIDENTGDMKAIIDKTMDFIKQMDKLEERKKCFHRSYASDTNCTHCDISNDNYLRDMAASRPVIVSNTTTSRYVYCAGKQKTHCAQFEQLRNELPSNLVETPRAENFVCCVLMTKDTWLVLQKDKLIVKPTKQLTEQPPTHAVSLGYK</sequence>